<gene>
    <name evidence="2" type="ORF">E5259_12625</name>
</gene>
<evidence type="ECO:0000313" key="3">
    <source>
        <dbReference type="Proteomes" id="UP000515789"/>
    </source>
</evidence>
<dbReference type="GeneID" id="75050882"/>
<dbReference type="EMBL" id="CP039126">
    <property type="protein sequence ID" value="QMW78368.1"/>
    <property type="molecule type" value="Genomic_DNA"/>
</dbReference>
<dbReference type="Pfam" id="PF20097">
    <property type="entry name" value="DUF6487"/>
    <property type="match status" value="1"/>
</dbReference>
<sequence length="74" mass="8501">MNCPKCGRDMMSGFLQTGNLIAFNKTRHRVSLNPKQEEDVMIANKVFTGSDFHAFICKECGRVLFDYKNIITRL</sequence>
<feature type="domain" description="DUF6487" evidence="1">
    <location>
        <begin position="3"/>
        <end position="69"/>
    </location>
</feature>
<dbReference type="AlphaFoldDB" id="A0A7G5MUS5"/>
<dbReference type="RefSeq" id="WP_018598151.1">
    <property type="nucleotide sequence ID" value="NZ_AP031416.1"/>
</dbReference>
<evidence type="ECO:0000259" key="1">
    <source>
        <dbReference type="Pfam" id="PF20097"/>
    </source>
</evidence>
<accession>A0A7G5MUS5</accession>
<evidence type="ECO:0000313" key="2">
    <source>
        <dbReference type="EMBL" id="QMW78368.1"/>
    </source>
</evidence>
<reference evidence="2 3" key="1">
    <citation type="submission" date="2019-04" db="EMBL/GenBank/DDBJ databases">
        <authorList>
            <person name="Schori C."/>
            <person name="Ahrens C."/>
        </authorList>
    </citation>
    <scope>NUCLEOTIDE SEQUENCE [LARGE SCALE GENOMIC DNA]</scope>
    <source>
        <strain evidence="2 3">DSM 2950</strain>
    </source>
</reference>
<protein>
    <recommendedName>
        <fullName evidence="1">DUF6487 domain-containing protein</fullName>
    </recommendedName>
</protein>
<name>A0A7G5MUS5_9FIRM</name>
<organism evidence="2 3">
    <name type="scientific">Blautia producta</name>
    <dbReference type="NCBI Taxonomy" id="33035"/>
    <lineage>
        <taxon>Bacteria</taxon>
        <taxon>Bacillati</taxon>
        <taxon>Bacillota</taxon>
        <taxon>Clostridia</taxon>
        <taxon>Lachnospirales</taxon>
        <taxon>Lachnospiraceae</taxon>
        <taxon>Blautia</taxon>
    </lineage>
</organism>
<dbReference type="Proteomes" id="UP000515789">
    <property type="component" value="Chromosome"/>
</dbReference>
<proteinExistence type="predicted"/>
<dbReference type="InterPro" id="IPR045504">
    <property type="entry name" value="DUF6487"/>
</dbReference>